<evidence type="ECO:0000256" key="1">
    <source>
        <dbReference type="ARBA" id="ARBA00022670"/>
    </source>
</evidence>
<dbReference type="GO" id="GO:0006508">
    <property type="term" value="P:proteolysis"/>
    <property type="evidence" value="ECO:0007669"/>
    <property type="project" value="UniProtKB-KW"/>
</dbReference>
<feature type="signal peptide" evidence="6">
    <location>
        <begin position="1"/>
        <end position="20"/>
    </location>
</feature>
<reference evidence="9" key="2">
    <citation type="submission" date="2018-07" db="EMBL/GenBank/DDBJ databases">
        <authorList>
            <person name="Quirk P.G."/>
            <person name="Krulwich T.A."/>
        </authorList>
    </citation>
    <scope>NUCLEOTIDE SEQUENCE</scope>
</reference>
<name>A0A336LTY7_CULSO</name>
<dbReference type="OMA" id="QMISKHE"/>
<reference evidence="8" key="1">
    <citation type="submission" date="2018-04" db="EMBL/GenBank/DDBJ databases">
        <authorList>
            <person name="Go L.Y."/>
            <person name="Mitchell J.A."/>
        </authorList>
    </citation>
    <scope>NUCLEOTIDE SEQUENCE</scope>
    <source>
        <tissue evidence="8">Whole organism</tissue>
    </source>
</reference>
<keyword evidence="1" id="KW-0645">Protease</keyword>
<keyword evidence="4" id="KW-1015">Disulfide bond</keyword>
<evidence type="ECO:0000256" key="5">
    <source>
        <dbReference type="ARBA" id="ARBA00024195"/>
    </source>
</evidence>
<feature type="chain" id="PRO_5033343221" evidence="6">
    <location>
        <begin position="21"/>
        <end position="296"/>
    </location>
</feature>
<dbReference type="PANTHER" id="PTHR24276">
    <property type="entry name" value="POLYSERASE-RELATED"/>
    <property type="match status" value="1"/>
</dbReference>
<dbReference type="InterPro" id="IPR001254">
    <property type="entry name" value="Trypsin_dom"/>
</dbReference>
<dbReference type="GO" id="GO:0004252">
    <property type="term" value="F:serine-type endopeptidase activity"/>
    <property type="evidence" value="ECO:0007669"/>
    <property type="project" value="InterPro"/>
</dbReference>
<dbReference type="InterPro" id="IPR043504">
    <property type="entry name" value="Peptidase_S1_PA_chymotrypsin"/>
</dbReference>
<dbReference type="PRINTS" id="PR00722">
    <property type="entry name" value="CHYMOTRYPSIN"/>
</dbReference>
<dbReference type="InterPro" id="IPR001314">
    <property type="entry name" value="Peptidase_S1A"/>
</dbReference>
<dbReference type="SUPFAM" id="SSF50494">
    <property type="entry name" value="Trypsin-like serine proteases"/>
    <property type="match status" value="1"/>
</dbReference>
<dbReference type="EMBL" id="UFQS01000190">
    <property type="protein sequence ID" value="SSX01015.1"/>
    <property type="molecule type" value="Genomic_DNA"/>
</dbReference>
<evidence type="ECO:0000313" key="9">
    <source>
        <dbReference type="EMBL" id="SSX21395.1"/>
    </source>
</evidence>
<dbReference type="InterPro" id="IPR050430">
    <property type="entry name" value="Peptidase_S1"/>
</dbReference>
<protein>
    <submittedName>
        <fullName evidence="9">CSON004544 protein</fullName>
    </submittedName>
</protein>
<dbReference type="SMART" id="SM00020">
    <property type="entry name" value="Tryp_SPc"/>
    <property type="match status" value="1"/>
</dbReference>
<evidence type="ECO:0000256" key="4">
    <source>
        <dbReference type="ARBA" id="ARBA00023157"/>
    </source>
</evidence>
<proteinExistence type="inferred from homology"/>
<dbReference type="PANTHER" id="PTHR24276:SF96">
    <property type="entry name" value="PEPTIDASE S1 DOMAIN-CONTAINING PROTEIN"/>
    <property type="match status" value="1"/>
</dbReference>
<dbReference type="Gene3D" id="2.40.10.10">
    <property type="entry name" value="Trypsin-like serine proteases"/>
    <property type="match status" value="1"/>
</dbReference>
<accession>A0A336LTY7</accession>
<evidence type="ECO:0000256" key="6">
    <source>
        <dbReference type="SAM" id="SignalP"/>
    </source>
</evidence>
<dbReference type="EMBL" id="UFQT01000190">
    <property type="protein sequence ID" value="SSX21395.1"/>
    <property type="molecule type" value="Genomic_DNA"/>
</dbReference>
<evidence type="ECO:0000256" key="3">
    <source>
        <dbReference type="ARBA" id="ARBA00022825"/>
    </source>
</evidence>
<evidence type="ECO:0000259" key="7">
    <source>
        <dbReference type="PROSITE" id="PS50240"/>
    </source>
</evidence>
<dbReference type="PROSITE" id="PS50240">
    <property type="entry name" value="TRYPSIN_DOM"/>
    <property type="match status" value="1"/>
</dbReference>
<dbReference type="VEuPathDB" id="VectorBase:CSON004544"/>
<dbReference type="Pfam" id="PF00089">
    <property type="entry name" value="Trypsin"/>
    <property type="match status" value="1"/>
</dbReference>
<feature type="domain" description="Peptidase S1" evidence="7">
    <location>
        <begin position="30"/>
        <end position="278"/>
    </location>
</feature>
<keyword evidence="3" id="KW-0720">Serine protease</keyword>
<keyword evidence="2" id="KW-0378">Hydrolase</keyword>
<evidence type="ECO:0000313" key="8">
    <source>
        <dbReference type="EMBL" id="SSX01015.1"/>
    </source>
</evidence>
<keyword evidence="6" id="KW-0732">Signal</keyword>
<dbReference type="InterPro" id="IPR009003">
    <property type="entry name" value="Peptidase_S1_PA"/>
</dbReference>
<dbReference type="AlphaFoldDB" id="A0A336LTY7"/>
<gene>
    <name evidence="9" type="primary">CSON004544</name>
</gene>
<dbReference type="CDD" id="cd00190">
    <property type="entry name" value="Tryp_SPc"/>
    <property type="match status" value="1"/>
</dbReference>
<evidence type="ECO:0000256" key="2">
    <source>
        <dbReference type="ARBA" id="ARBA00022801"/>
    </source>
</evidence>
<organism evidence="9">
    <name type="scientific">Culicoides sonorensis</name>
    <name type="common">Biting midge</name>
    <dbReference type="NCBI Taxonomy" id="179676"/>
    <lineage>
        <taxon>Eukaryota</taxon>
        <taxon>Metazoa</taxon>
        <taxon>Ecdysozoa</taxon>
        <taxon>Arthropoda</taxon>
        <taxon>Hexapoda</taxon>
        <taxon>Insecta</taxon>
        <taxon>Pterygota</taxon>
        <taxon>Neoptera</taxon>
        <taxon>Endopterygota</taxon>
        <taxon>Diptera</taxon>
        <taxon>Nematocera</taxon>
        <taxon>Chironomoidea</taxon>
        <taxon>Ceratopogonidae</taxon>
        <taxon>Ceratopogoninae</taxon>
        <taxon>Culicoides</taxon>
        <taxon>Monoculicoides</taxon>
    </lineage>
</organism>
<sequence>MNRFHFNFILIYAMIYLTNSNIDGFRLKRFVGGRAALAGEYKYQVQLRLFDENNPETSSYYNCTGALISRELVLTSVGCVYDKIEKKIRDPSKYLIVTGTILNENSFEDEHTRRVKAIEVHPNQTRIYPYPHDIALLLLDEPFNEANNEIEPIQMISKHEFDEVIRKYETCHSSGWGHTKYYETGAFSDTLQSVNIQIMNQDQCNLYGPPEGTICAGAADVSACRGDGGAPLVCGGKLTGIAFYGFNYYYTDMCIEGHITDFYVDLIYHRDWIDQTISKLFFGDFSNDNINIRLFI</sequence>
<comment type="similarity">
    <text evidence="5">Belongs to the peptidase S1 family. CLIP subfamily.</text>
</comment>